<organism evidence="2 3">
    <name type="scientific">Stegastes partitus</name>
    <name type="common">bicolor damselfish</name>
    <dbReference type="NCBI Taxonomy" id="144197"/>
    <lineage>
        <taxon>Eukaryota</taxon>
        <taxon>Metazoa</taxon>
        <taxon>Chordata</taxon>
        <taxon>Craniata</taxon>
        <taxon>Vertebrata</taxon>
        <taxon>Euteleostomi</taxon>
        <taxon>Actinopterygii</taxon>
        <taxon>Neopterygii</taxon>
        <taxon>Teleostei</taxon>
        <taxon>Neoteleostei</taxon>
        <taxon>Acanthomorphata</taxon>
        <taxon>Ovalentaria</taxon>
        <taxon>Pomacentridae</taxon>
        <taxon>Stegastes</taxon>
    </lineage>
</organism>
<evidence type="ECO:0000256" key="1">
    <source>
        <dbReference type="SAM" id="MobiDB-lite"/>
    </source>
</evidence>
<evidence type="ECO:0000313" key="2">
    <source>
        <dbReference type="Proteomes" id="UP000694891"/>
    </source>
</evidence>
<feature type="compositionally biased region" description="Polar residues" evidence="1">
    <location>
        <begin position="590"/>
        <end position="607"/>
    </location>
</feature>
<accession>A0A9Y4MYE6</accession>
<feature type="region of interest" description="Disordered" evidence="1">
    <location>
        <begin position="411"/>
        <end position="450"/>
    </location>
</feature>
<protein>
    <submittedName>
        <fullName evidence="3">Uncharacterized protein LOC103357431</fullName>
    </submittedName>
</protein>
<reference evidence="3" key="1">
    <citation type="submission" date="2025-08" db="UniProtKB">
        <authorList>
            <consortium name="RefSeq"/>
        </authorList>
    </citation>
    <scope>IDENTIFICATION</scope>
</reference>
<feature type="region of interest" description="Disordered" evidence="1">
    <location>
        <begin position="216"/>
        <end position="242"/>
    </location>
</feature>
<feature type="compositionally biased region" description="Polar residues" evidence="1">
    <location>
        <begin position="348"/>
        <end position="360"/>
    </location>
</feature>
<keyword evidence="2" id="KW-1185">Reference proteome</keyword>
<feature type="region of interest" description="Disordered" evidence="1">
    <location>
        <begin position="348"/>
        <end position="368"/>
    </location>
</feature>
<dbReference type="RefSeq" id="XP_008280212.1">
    <property type="nucleotide sequence ID" value="XM_008281990.1"/>
</dbReference>
<gene>
    <name evidence="3" type="primary">LOC103357431</name>
</gene>
<name>A0A9Y4MYE6_9TELE</name>
<dbReference type="AlphaFoldDB" id="A0A9Y4MYE6"/>
<sequence>MDELLRKRLRENSFNYKRSLERIIDKYSKLQDQDGGLEVDLNDIKPQTLGNYMRLSKFNLSRMESKSLANLEEESVRAQDITRDSQHLDFTYQDDRADEASDTVSQLEVEDKEMSRSEEAQLTVSLLDESQRNLSQVDLQPEDQDEELQLSLSSHGSSLVELYPSMISRIGRAWHRQHVSTAADSVLRRYRRWRRQSNRSNPNYTFVVPLRHTNSNSKKMTSRENHSKPVKRQFTRTETTPQSPLRIVTSLHDWQPQQQSPGKERGLQHHSLLAMDFSDYSEISKPKEISLNETFIVSQQSPPKLSQPREQASIYTVSPSRPCHPTAKATMDSFVNFKRSSLSAHSVQTAGSSMYASETSAVRERPDIYSSPVRLSPLKARMMNTLSRSPHAVPRSPKDYFMENYSREPVRSRSLSTSLSTPPQRSVVPRRMLHPQDSHQLRSPQSAGRHKLRRHLSFDSSLKPIQYSPKKVDEDFIKLYHKFVCQNKSAFLNGPPCRLCARNSEASRGHSSSALAALALSPHRAILRKRHRELGWDSRPQSKRFREECCTYSPGSRRHGREMLRRCLSPSEVQLPHGGLSCSSSKHSMFQRCGTQQPPAHQQSWMSQRRPGSAADFSGLGNSLESKTADGYSPRKW</sequence>
<evidence type="ECO:0000313" key="3">
    <source>
        <dbReference type="RefSeq" id="XP_008280212.1"/>
    </source>
</evidence>
<dbReference type="Proteomes" id="UP000694891">
    <property type="component" value="Unplaced"/>
</dbReference>
<dbReference type="GeneID" id="103357431"/>
<proteinExistence type="predicted"/>
<feature type="region of interest" description="Disordered" evidence="1">
    <location>
        <begin position="590"/>
        <end position="637"/>
    </location>
</feature>
<feature type="compositionally biased region" description="Low complexity" evidence="1">
    <location>
        <begin position="412"/>
        <end position="423"/>
    </location>
</feature>